<proteinExistence type="predicted"/>
<reference evidence="2 3" key="1">
    <citation type="journal article" date="2015" name="Nature">
        <title>rRNA introns, odd ribosomes, and small enigmatic genomes across a large radiation of phyla.</title>
        <authorList>
            <person name="Brown C.T."/>
            <person name="Hug L.A."/>
            <person name="Thomas B.C."/>
            <person name="Sharon I."/>
            <person name="Castelle C.J."/>
            <person name="Singh A."/>
            <person name="Wilkins M.J."/>
            <person name="Williams K.H."/>
            <person name="Banfield J.F."/>
        </authorList>
    </citation>
    <scope>NUCLEOTIDE SEQUENCE [LARGE SCALE GENOMIC DNA]</scope>
</reference>
<dbReference type="GO" id="GO:0003677">
    <property type="term" value="F:DNA binding"/>
    <property type="evidence" value="ECO:0007669"/>
    <property type="project" value="InterPro"/>
</dbReference>
<evidence type="ECO:0000259" key="1">
    <source>
        <dbReference type="PROSITE" id="PS50943"/>
    </source>
</evidence>
<accession>A0A0G0BPQ4</accession>
<dbReference type="Gene3D" id="1.10.260.40">
    <property type="entry name" value="lambda repressor-like DNA-binding domains"/>
    <property type="match status" value="1"/>
</dbReference>
<dbReference type="AlphaFoldDB" id="A0A0G0BPQ4"/>
<dbReference type="SMART" id="SM00530">
    <property type="entry name" value="HTH_XRE"/>
    <property type="match status" value="1"/>
</dbReference>
<comment type="caution">
    <text evidence="2">The sequence shown here is derived from an EMBL/GenBank/DDBJ whole genome shotgun (WGS) entry which is preliminary data.</text>
</comment>
<sequence>MYRFSFKKDDLRQFIQQAEDRLDLNLGEIAHRLKISARTLRDWKKGEYNPSSVVLEKLSSLTGISIPKHKILNKYWYVKKGAKLGGIKTYKLYGLLGNRETRAKGGWMSWIKRKNNPDLWKKYLNTFPKPRESKDLAEFMGIMLGDGGITSGQIVVYLSSITDKKYSIFVSNLIKKLFDLKPSILENKSSHVLRVSLSGINVVKYLVSIGLKSM</sequence>
<dbReference type="Pfam" id="PF01381">
    <property type="entry name" value="HTH_3"/>
    <property type="match status" value="1"/>
</dbReference>
<dbReference type="Proteomes" id="UP000034457">
    <property type="component" value="Unassembled WGS sequence"/>
</dbReference>
<dbReference type="STRING" id="1618478.UR68_C0035G0024"/>
<organism evidence="2 3">
    <name type="scientific">Candidatus Roizmanbacteria bacterium GW2011_GWA2_35_19</name>
    <dbReference type="NCBI Taxonomy" id="1618478"/>
    <lineage>
        <taxon>Bacteria</taxon>
        <taxon>Candidatus Roizmaniibacteriota</taxon>
    </lineage>
</organism>
<evidence type="ECO:0000313" key="2">
    <source>
        <dbReference type="EMBL" id="KKP71499.1"/>
    </source>
</evidence>
<protein>
    <recommendedName>
        <fullName evidence="1">HTH cro/C1-type domain-containing protein</fullName>
    </recommendedName>
</protein>
<gene>
    <name evidence="2" type="ORF">UR68_C0035G0024</name>
</gene>
<dbReference type="InterPro" id="IPR010982">
    <property type="entry name" value="Lambda_DNA-bd_dom_sf"/>
</dbReference>
<feature type="domain" description="HTH cro/C1-type" evidence="1">
    <location>
        <begin position="15"/>
        <end position="69"/>
    </location>
</feature>
<dbReference type="InterPro" id="IPR001387">
    <property type="entry name" value="Cro/C1-type_HTH"/>
</dbReference>
<dbReference type="CDD" id="cd00093">
    <property type="entry name" value="HTH_XRE"/>
    <property type="match status" value="1"/>
</dbReference>
<dbReference type="SUPFAM" id="SSF47413">
    <property type="entry name" value="lambda repressor-like DNA-binding domains"/>
    <property type="match status" value="1"/>
</dbReference>
<dbReference type="PROSITE" id="PS50943">
    <property type="entry name" value="HTH_CROC1"/>
    <property type="match status" value="1"/>
</dbReference>
<name>A0A0G0BPQ4_9BACT</name>
<dbReference type="EMBL" id="LBQC01000035">
    <property type="protein sequence ID" value="KKP71499.1"/>
    <property type="molecule type" value="Genomic_DNA"/>
</dbReference>
<evidence type="ECO:0000313" key="3">
    <source>
        <dbReference type="Proteomes" id="UP000034457"/>
    </source>
</evidence>